<keyword evidence="1" id="KW-0732">Signal</keyword>
<dbReference type="EMBL" id="BQOL01000001">
    <property type="protein sequence ID" value="GKI17128.1"/>
    <property type="molecule type" value="Genomic_DNA"/>
</dbReference>
<gene>
    <name evidence="2" type="ORF">CE91St16_00360</name>
</gene>
<evidence type="ECO:0000313" key="3">
    <source>
        <dbReference type="Proteomes" id="UP001055105"/>
    </source>
</evidence>
<dbReference type="PROSITE" id="PS51257">
    <property type="entry name" value="PROKAR_LIPOPROTEIN"/>
    <property type="match status" value="1"/>
</dbReference>
<name>A0AA37KLZ0_9BACT</name>
<protein>
    <recommendedName>
        <fullName evidence="4">DUF4251 domain-containing protein</fullName>
    </recommendedName>
</protein>
<accession>A0AA37KLZ0</accession>
<feature type="signal peptide" evidence="1">
    <location>
        <begin position="1"/>
        <end position="21"/>
    </location>
</feature>
<feature type="chain" id="PRO_5041346059" description="DUF4251 domain-containing protein" evidence="1">
    <location>
        <begin position="22"/>
        <end position="177"/>
    </location>
</feature>
<evidence type="ECO:0000256" key="1">
    <source>
        <dbReference type="SAM" id="SignalP"/>
    </source>
</evidence>
<evidence type="ECO:0008006" key="4">
    <source>
        <dbReference type="Google" id="ProtNLM"/>
    </source>
</evidence>
<reference evidence="2" key="1">
    <citation type="submission" date="2022-01" db="EMBL/GenBank/DDBJ databases">
        <title>Novel bile acid biosynthetic pathways are enriched in the microbiome of centenarians.</title>
        <authorList>
            <person name="Sato Y."/>
            <person name="Atarashi K."/>
            <person name="Plichta R.D."/>
            <person name="Arai Y."/>
            <person name="Sasajima S."/>
            <person name="Kearney M.S."/>
            <person name="Suda W."/>
            <person name="Takeshita K."/>
            <person name="Sasaki T."/>
            <person name="Okamoto S."/>
            <person name="Skelly N.A."/>
            <person name="Okamura Y."/>
            <person name="Vlamakis H."/>
            <person name="Li Y."/>
            <person name="Tanoue T."/>
            <person name="Takei H."/>
            <person name="Nittono H."/>
            <person name="Narushima S."/>
            <person name="Irie J."/>
            <person name="Itoh H."/>
            <person name="Moriya K."/>
            <person name="Sugiura Y."/>
            <person name="Suematsu M."/>
            <person name="Moritoki N."/>
            <person name="Shibata S."/>
            <person name="Littman R.D."/>
            <person name="Fischbach A.M."/>
            <person name="Uwamino Y."/>
            <person name="Inoue T."/>
            <person name="Honda A."/>
            <person name="Hattori M."/>
            <person name="Murai T."/>
            <person name="Xavier J.R."/>
            <person name="Hirose N."/>
            <person name="Honda K."/>
        </authorList>
    </citation>
    <scope>NUCLEOTIDE SEQUENCE</scope>
    <source>
        <strain evidence="2">CE91-St16</strain>
    </source>
</reference>
<dbReference type="Gene3D" id="2.40.128.410">
    <property type="match status" value="1"/>
</dbReference>
<proteinExistence type="predicted"/>
<dbReference type="Proteomes" id="UP001055105">
    <property type="component" value="Unassembled WGS sequence"/>
</dbReference>
<sequence length="177" mass="19854">MKTILKSLSIIILVVAMAGCAAQKGGNKADTFGSEALYIQALKALKNRNFIIKINEFYFPSDKAPVNSTNSYVSMQGNHAVIRMSQDFPSAFSSNRDTESDAVEISDGERKRKGNMQFHMKIKGAEKWQDKELIIILYNNTNQCFVRLHGGYAGVNVINFKGHIYPMAEVIEKNELR</sequence>
<evidence type="ECO:0000313" key="2">
    <source>
        <dbReference type="EMBL" id="GKI17128.1"/>
    </source>
</evidence>
<comment type="caution">
    <text evidence="2">The sequence shown here is derived from an EMBL/GenBank/DDBJ whole genome shotgun (WGS) entry which is preliminary data.</text>
</comment>
<dbReference type="AlphaFoldDB" id="A0AA37KLZ0"/>
<organism evidence="2 3">
    <name type="scientific">Alistipes finegoldii</name>
    <dbReference type="NCBI Taxonomy" id="214856"/>
    <lineage>
        <taxon>Bacteria</taxon>
        <taxon>Pseudomonadati</taxon>
        <taxon>Bacteroidota</taxon>
        <taxon>Bacteroidia</taxon>
        <taxon>Bacteroidales</taxon>
        <taxon>Rikenellaceae</taxon>
        <taxon>Alistipes</taxon>
    </lineage>
</organism>
<dbReference type="RefSeq" id="WP_244075823.1">
    <property type="nucleotide sequence ID" value="NZ_AP025581.1"/>
</dbReference>